<evidence type="ECO:0000256" key="1">
    <source>
        <dbReference type="ARBA" id="ARBA00023157"/>
    </source>
</evidence>
<keyword evidence="3" id="KW-0472">Membrane</keyword>
<dbReference type="InterPro" id="IPR042372">
    <property type="entry name" value="IL15RA"/>
</dbReference>
<dbReference type="InterPro" id="IPR000436">
    <property type="entry name" value="Sushi_SCR_CCP_dom"/>
</dbReference>
<dbReference type="Ensembl" id="ENSCPGT00000020425.1">
    <property type="protein sequence ID" value="ENSCPGP00000018673.1"/>
    <property type="gene ID" value="ENSCPGG00000013042.1"/>
</dbReference>
<protein>
    <recommendedName>
        <fullName evidence="4">Sushi domain-containing protein</fullName>
    </recommendedName>
</protein>
<dbReference type="SUPFAM" id="SSF57535">
    <property type="entry name" value="Complement control module/SCR domain"/>
    <property type="match status" value="1"/>
</dbReference>
<reference evidence="5" key="2">
    <citation type="submission" date="2025-09" db="UniProtKB">
        <authorList>
            <consortium name="Ensembl"/>
        </authorList>
    </citation>
    <scope>IDENTIFICATION</scope>
</reference>
<keyword evidence="1 2" id="KW-1015">Disulfide bond</keyword>
<dbReference type="Proteomes" id="UP000694419">
    <property type="component" value="Unplaced"/>
</dbReference>
<dbReference type="InterPro" id="IPR035976">
    <property type="entry name" value="Sushi/SCR/CCP_sf"/>
</dbReference>
<dbReference type="PROSITE" id="PS50923">
    <property type="entry name" value="SUSHI"/>
    <property type="match status" value="1"/>
</dbReference>
<keyword evidence="2" id="KW-0768">Sushi</keyword>
<keyword evidence="6" id="KW-1185">Reference proteome</keyword>
<dbReference type="GO" id="GO:0042010">
    <property type="term" value="F:interleukin-15 receptor activity"/>
    <property type="evidence" value="ECO:0007669"/>
    <property type="project" value="InterPro"/>
</dbReference>
<evidence type="ECO:0000256" key="3">
    <source>
        <dbReference type="SAM" id="Phobius"/>
    </source>
</evidence>
<evidence type="ECO:0000313" key="5">
    <source>
        <dbReference type="Ensembl" id="ENSCPGP00000018673.1"/>
    </source>
</evidence>
<dbReference type="PANTHER" id="PTHR15060:SF0">
    <property type="entry name" value="INTERLEUKIN-15 RECEPTOR SUBUNIT ALPHA"/>
    <property type="match status" value="1"/>
</dbReference>
<evidence type="ECO:0000259" key="4">
    <source>
        <dbReference type="PROSITE" id="PS50923"/>
    </source>
</evidence>
<proteinExistence type="predicted"/>
<feature type="transmembrane region" description="Helical" evidence="3">
    <location>
        <begin position="52"/>
        <end position="73"/>
    </location>
</feature>
<accession>A0A8C3K724</accession>
<feature type="domain" description="Sushi" evidence="4">
    <location>
        <begin position="83"/>
        <end position="147"/>
    </location>
</feature>
<keyword evidence="3" id="KW-1133">Transmembrane helix</keyword>
<evidence type="ECO:0000256" key="2">
    <source>
        <dbReference type="PROSITE-ProRule" id="PRU00302"/>
    </source>
</evidence>
<dbReference type="SMART" id="SM00032">
    <property type="entry name" value="CCP"/>
    <property type="match status" value="1"/>
</dbReference>
<feature type="transmembrane region" description="Helical" evidence="3">
    <location>
        <begin position="18"/>
        <end position="40"/>
    </location>
</feature>
<reference evidence="5" key="1">
    <citation type="submission" date="2025-08" db="UniProtKB">
        <authorList>
            <consortium name="Ensembl"/>
        </authorList>
    </citation>
    <scope>IDENTIFICATION</scope>
</reference>
<feature type="disulfide bond" evidence="2">
    <location>
        <begin position="85"/>
        <end position="128"/>
    </location>
</feature>
<sequence length="275" mass="29698">MHCSITAMHLSMLAMHHIVATHCSILAMHCSIAAMHLSILAMHCSILAMHHIVATHGSILAMCYSILAMHHIVAMHHSIPAQARCSRPKDVANARIEVGNNTLLNARLRYVCNPGYKRKAGTSSLIQCILRDGSKPDWTQTTLQCIRKPSLSSWDAMGGPGMGGGHPASTGTSMAPEVPPLLETSTLGEGTTPLPTAPTDHAAGQATSPREITHPRGWCQPAKALLLIQCIFPLSPTRFVVRVPSASSSSLALQLKISISLFFSSFRPDPRLFHW</sequence>
<dbReference type="CDD" id="cd00033">
    <property type="entry name" value="CCP"/>
    <property type="match status" value="1"/>
</dbReference>
<evidence type="ECO:0000313" key="6">
    <source>
        <dbReference type="Proteomes" id="UP000694419"/>
    </source>
</evidence>
<name>A0A8C3K724_9CHAR</name>
<dbReference type="PANTHER" id="PTHR15060">
    <property type="entry name" value="INTERLEUKIN-15 RECEPTOR SUBUNIT ALPHA"/>
    <property type="match status" value="1"/>
</dbReference>
<organism evidence="5 6">
    <name type="scientific">Calidris pygmaea</name>
    <name type="common">Spoon-billed sandpiper</name>
    <dbReference type="NCBI Taxonomy" id="425635"/>
    <lineage>
        <taxon>Eukaryota</taxon>
        <taxon>Metazoa</taxon>
        <taxon>Chordata</taxon>
        <taxon>Craniata</taxon>
        <taxon>Vertebrata</taxon>
        <taxon>Euteleostomi</taxon>
        <taxon>Archelosauria</taxon>
        <taxon>Archosauria</taxon>
        <taxon>Dinosauria</taxon>
        <taxon>Saurischia</taxon>
        <taxon>Theropoda</taxon>
        <taxon>Coelurosauria</taxon>
        <taxon>Aves</taxon>
        <taxon>Neognathae</taxon>
        <taxon>Neoaves</taxon>
        <taxon>Charadriiformes</taxon>
        <taxon>Scolopacidae</taxon>
        <taxon>Calidris</taxon>
    </lineage>
</organism>
<dbReference type="Gene3D" id="2.20.28.230">
    <property type="match status" value="1"/>
</dbReference>
<comment type="caution">
    <text evidence="2">Lacks conserved residue(s) required for the propagation of feature annotation.</text>
</comment>
<keyword evidence="3" id="KW-0812">Transmembrane</keyword>
<dbReference type="AlphaFoldDB" id="A0A8C3K724"/>
<dbReference type="Pfam" id="PF00084">
    <property type="entry name" value="Sushi"/>
    <property type="match status" value="1"/>
</dbReference>